<evidence type="ECO:0000256" key="6">
    <source>
        <dbReference type="ARBA" id="ARBA00022781"/>
    </source>
</evidence>
<keyword evidence="10 13" id="KW-0066">ATP synthesis</keyword>
<dbReference type="CDD" id="cd06503">
    <property type="entry name" value="ATP-synt_Fo_b"/>
    <property type="match status" value="1"/>
</dbReference>
<comment type="function">
    <text evidence="13">Component of the F(0) channel, it forms part of the peripheral stalk, linking F(1) to F(0).</text>
</comment>
<gene>
    <name evidence="13 16" type="primary">atpF</name>
    <name evidence="16" type="ORF">NMU03_06200</name>
</gene>
<comment type="function">
    <text evidence="11 13">F(1)F(0) ATP synthase produces ATP from ADP in the presence of a proton or sodium gradient. F-type ATPases consist of two structural domains, F(1) containing the extramembraneous catalytic core and F(0) containing the membrane proton channel, linked together by a central stalk and a peripheral stalk. During catalysis, ATP synthesis in the catalytic domain of F(1) is coupled via a rotary mechanism of the central stalk subunits to proton translocation.</text>
</comment>
<keyword evidence="2 13" id="KW-0813">Transport</keyword>
<evidence type="ECO:0000256" key="4">
    <source>
        <dbReference type="ARBA" id="ARBA00022547"/>
    </source>
</evidence>
<dbReference type="HAMAP" id="MF_01398">
    <property type="entry name" value="ATP_synth_b_bprime"/>
    <property type="match status" value="1"/>
</dbReference>
<dbReference type="InterPro" id="IPR050059">
    <property type="entry name" value="ATP_synthase_B_chain"/>
</dbReference>
<comment type="subcellular location">
    <subcellularLocation>
        <location evidence="13">Cell membrane</location>
        <topology evidence="13">Single-pass membrane protein</topology>
    </subcellularLocation>
    <subcellularLocation>
        <location evidence="12">Endomembrane system</location>
        <topology evidence="12">Single-pass membrane protein</topology>
    </subcellularLocation>
</comment>
<dbReference type="RefSeq" id="WP_290141789.1">
    <property type="nucleotide sequence ID" value="NZ_CP101620.1"/>
</dbReference>
<dbReference type="EMBL" id="CP101620">
    <property type="protein sequence ID" value="UTY40369.1"/>
    <property type="molecule type" value="Genomic_DNA"/>
</dbReference>
<evidence type="ECO:0000256" key="3">
    <source>
        <dbReference type="ARBA" id="ARBA00022475"/>
    </source>
</evidence>
<evidence type="ECO:0000256" key="13">
    <source>
        <dbReference type="HAMAP-Rule" id="MF_01398"/>
    </source>
</evidence>
<dbReference type="InterPro" id="IPR002146">
    <property type="entry name" value="ATP_synth_b/b'su_bac/chlpt"/>
</dbReference>
<keyword evidence="3 13" id="KW-1003">Cell membrane</keyword>
<dbReference type="Proteomes" id="UP001060112">
    <property type="component" value="Chromosome"/>
</dbReference>
<evidence type="ECO:0000256" key="1">
    <source>
        <dbReference type="ARBA" id="ARBA00005513"/>
    </source>
</evidence>
<evidence type="ECO:0000256" key="10">
    <source>
        <dbReference type="ARBA" id="ARBA00023310"/>
    </source>
</evidence>
<organism evidence="16 17">
    <name type="scientific">Allocoprobacillus halotolerans</name>
    <dbReference type="NCBI Taxonomy" id="2944914"/>
    <lineage>
        <taxon>Bacteria</taxon>
        <taxon>Bacillati</taxon>
        <taxon>Bacillota</taxon>
        <taxon>Erysipelotrichia</taxon>
        <taxon>Erysipelotrichales</taxon>
        <taxon>Erysipelotrichaceae</taxon>
        <taxon>Allocoprobacillus</taxon>
    </lineage>
</organism>
<feature type="coiled-coil region" evidence="15">
    <location>
        <begin position="97"/>
        <end position="135"/>
    </location>
</feature>
<protein>
    <recommendedName>
        <fullName evidence="13">ATP synthase subunit b</fullName>
    </recommendedName>
    <alternativeName>
        <fullName evidence="13">ATP synthase F(0) sector subunit b</fullName>
    </alternativeName>
    <alternativeName>
        <fullName evidence="13">ATPase subunit I</fullName>
    </alternativeName>
    <alternativeName>
        <fullName evidence="13">F-type ATPase subunit b</fullName>
        <shortName evidence="13">F-ATPase subunit b</shortName>
    </alternativeName>
</protein>
<evidence type="ECO:0000256" key="7">
    <source>
        <dbReference type="ARBA" id="ARBA00022989"/>
    </source>
</evidence>
<evidence type="ECO:0000256" key="12">
    <source>
        <dbReference type="ARBA" id="ARBA00037847"/>
    </source>
</evidence>
<reference evidence="16" key="1">
    <citation type="submission" date="2022-07" db="EMBL/GenBank/DDBJ databases">
        <title>Faecal culturing of patients with breast cancer.</title>
        <authorList>
            <person name="Teng N.M.Y."/>
            <person name="Kiu R."/>
            <person name="Evans R."/>
            <person name="Baker D.J."/>
            <person name="Zenner C."/>
            <person name="Robinson S.D."/>
            <person name="Hall L.J."/>
        </authorList>
    </citation>
    <scope>NUCLEOTIDE SEQUENCE</scope>
    <source>
        <strain evidence="16">LH1062</strain>
    </source>
</reference>
<evidence type="ECO:0000256" key="15">
    <source>
        <dbReference type="SAM" id="Coils"/>
    </source>
</evidence>
<dbReference type="NCBIfam" id="TIGR01144">
    <property type="entry name" value="ATP_synt_b"/>
    <property type="match status" value="1"/>
</dbReference>
<evidence type="ECO:0000256" key="8">
    <source>
        <dbReference type="ARBA" id="ARBA00023065"/>
    </source>
</evidence>
<evidence type="ECO:0000256" key="11">
    <source>
        <dbReference type="ARBA" id="ARBA00025198"/>
    </source>
</evidence>
<comment type="subunit">
    <text evidence="13">F-type ATPases have 2 components, F(1) - the catalytic core - and F(0) - the membrane proton channel. F(1) has five subunits: alpha(3), beta(3), gamma(1), delta(1), epsilon(1). F(0) has three main subunits: a(1), b(2) and c(10-14). The alpha and beta chains form an alternating ring which encloses part of the gamma chain. F(1) is attached to F(0) by a central stalk formed by the gamma and epsilon chains, while a peripheral stalk is formed by the delta and b chains.</text>
</comment>
<evidence type="ECO:0000256" key="5">
    <source>
        <dbReference type="ARBA" id="ARBA00022692"/>
    </source>
</evidence>
<keyword evidence="8 13" id="KW-0406">Ion transport</keyword>
<keyword evidence="15" id="KW-0175">Coiled coil</keyword>
<feature type="transmembrane region" description="Helical" evidence="13">
    <location>
        <begin position="12"/>
        <end position="34"/>
    </location>
</feature>
<evidence type="ECO:0000313" key="16">
    <source>
        <dbReference type="EMBL" id="UTY40369.1"/>
    </source>
</evidence>
<keyword evidence="5 13" id="KW-0812">Transmembrane</keyword>
<dbReference type="Gene3D" id="1.20.5.620">
    <property type="entry name" value="F1F0 ATP synthase subunit B, membrane domain"/>
    <property type="match status" value="1"/>
</dbReference>
<dbReference type="SUPFAM" id="SSF81573">
    <property type="entry name" value="F1F0 ATP synthase subunit B, membrane domain"/>
    <property type="match status" value="1"/>
</dbReference>
<keyword evidence="4 13" id="KW-0138">CF(0)</keyword>
<accession>A0ABY5I4T6</accession>
<dbReference type="InterPro" id="IPR005864">
    <property type="entry name" value="ATP_synth_F0_bsu_bac"/>
</dbReference>
<dbReference type="PANTHER" id="PTHR33445">
    <property type="entry name" value="ATP SYNTHASE SUBUNIT B', CHLOROPLASTIC"/>
    <property type="match status" value="1"/>
</dbReference>
<dbReference type="PANTHER" id="PTHR33445:SF1">
    <property type="entry name" value="ATP SYNTHASE SUBUNIT B"/>
    <property type="match status" value="1"/>
</dbReference>
<evidence type="ECO:0000256" key="9">
    <source>
        <dbReference type="ARBA" id="ARBA00023136"/>
    </source>
</evidence>
<evidence type="ECO:0000256" key="2">
    <source>
        <dbReference type="ARBA" id="ARBA00022448"/>
    </source>
</evidence>
<proteinExistence type="inferred from homology"/>
<keyword evidence="6 13" id="KW-0375">Hydrogen ion transport</keyword>
<dbReference type="InterPro" id="IPR028987">
    <property type="entry name" value="ATP_synth_B-like_membr_sf"/>
</dbReference>
<sequence length="167" mass="19335">MSIDVAGKLFPNLATIVIQLLSTGVLLIIFRKFFWGPVQAYFKKRADFIESQIQDAKTSQEKAKQLMLESEEQARQSAKEYHDIIERAKDDALKVRDEMVTKAKEEAARKLEQAERQIEVEKQQAREEMKKEMVDIAIEAATKVMSKEMNTKENQQMVEDFVDQVVH</sequence>
<keyword evidence="17" id="KW-1185">Reference proteome</keyword>
<dbReference type="Pfam" id="PF00430">
    <property type="entry name" value="ATP-synt_B"/>
    <property type="match status" value="1"/>
</dbReference>
<keyword evidence="9 13" id="KW-0472">Membrane</keyword>
<comment type="similarity">
    <text evidence="1 13 14">Belongs to the ATPase B chain family.</text>
</comment>
<keyword evidence="7 13" id="KW-1133">Transmembrane helix</keyword>
<evidence type="ECO:0000313" key="17">
    <source>
        <dbReference type="Proteomes" id="UP001060112"/>
    </source>
</evidence>
<evidence type="ECO:0000256" key="14">
    <source>
        <dbReference type="RuleBase" id="RU003848"/>
    </source>
</evidence>
<name>A0ABY5I4T6_9FIRM</name>